<evidence type="ECO:0000313" key="2">
    <source>
        <dbReference type="EMBL" id="AYJ86891.1"/>
    </source>
</evidence>
<dbReference type="OrthoDB" id="7580016at2"/>
<name>A0A494TM62_SPHPE</name>
<organism evidence="2 3">
    <name type="scientific">Sphingomonas paeninsulae</name>
    <dbReference type="NCBI Taxonomy" id="2319844"/>
    <lineage>
        <taxon>Bacteria</taxon>
        <taxon>Pseudomonadati</taxon>
        <taxon>Pseudomonadota</taxon>
        <taxon>Alphaproteobacteria</taxon>
        <taxon>Sphingomonadales</taxon>
        <taxon>Sphingomonadaceae</taxon>
        <taxon>Sphingomonas</taxon>
    </lineage>
</organism>
<proteinExistence type="predicted"/>
<evidence type="ECO:0000256" key="1">
    <source>
        <dbReference type="SAM" id="MobiDB-lite"/>
    </source>
</evidence>
<dbReference type="KEGG" id="spha:D3Y57_14265"/>
<feature type="compositionally biased region" description="Low complexity" evidence="1">
    <location>
        <begin position="32"/>
        <end position="43"/>
    </location>
</feature>
<accession>A0A494TM62</accession>
<dbReference type="EMBL" id="CP032829">
    <property type="protein sequence ID" value="AYJ86891.1"/>
    <property type="molecule type" value="Genomic_DNA"/>
</dbReference>
<gene>
    <name evidence="2" type="ORF">D3Y57_14265</name>
</gene>
<keyword evidence="3" id="KW-1185">Reference proteome</keyword>
<evidence type="ECO:0000313" key="3">
    <source>
        <dbReference type="Proteomes" id="UP000276254"/>
    </source>
</evidence>
<dbReference type="RefSeq" id="WP_121153631.1">
    <property type="nucleotide sequence ID" value="NZ_CP032829.1"/>
</dbReference>
<feature type="region of interest" description="Disordered" evidence="1">
    <location>
        <begin position="1"/>
        <end position="43"/>
    </location>
</feature>
<sequence length="95" mass="10123">MSGRILPMRTPHRDRHGTIHVQGDSVDGFTVSHESSSGSSWGELHGPFPLGQSAIAFAYGLNRDEHEGVCNISICDGAVRHASPDVGLVTLPGEF</sequence>
<dbReference type="AlphaFoldDB" id="A0A494TM62"/>
<reference evidence="2 3" key="1">
    <citation type="submission" date="2018-09" db="EMBL/GenBank/DDBJ databases">
        <title>Sphingomonas peninsula sp. nov., isolated from fildes peninsula, Antarctic soil.</title>
        <authorList>
            <person name="Yingchao G."/>
        </authorList>
    </citation>
    <scope>NUCLEOTIDE SEQUENCE [LARGE SCALE GENOMIC DNA]</scope>
    <source>
        <strain evidence="2 3">YZ-8</strain>
    </source>
</reference>
<protein>
    <submittedName>
        <fullName evidence="2">Uncharacterized protein</fullName>
    </submittedName>
</protein>
<dbReference type="Proteomes" id="UP000276254">
    <property type="component" value="Chromosome"/>
</dbReference>